<feature type="compositionally biased region" description="Polar residues" evidence="1">
    <location>
        <begin position="1"/>
        <end position="19"/>
    </location>
</feature>
<accession>A0A918BZD6</accession>
<dbReference type="AlphaFoldDB" id="A0A918BZD6"/>
<protein>
    <submittedName>
        <fullName evidence="2">Uncharacterized protein</fullName>
    </submittedName>
</protein>
<evidence type="ECO:0000256" key="1">
    <source>
        <dbReference type="SAM" id="MobiDB-lite"/>
    </source>
</evidence>
<keyword evidence="3" id="KW-1185">Reference proteome</keyword>
<dbReference type="EMBL" id="BMQL01000003">
    <property type="protein sequence ID" value="GGQ98262.1"/>
    <property type="molecule type" value="Genomic_DNA"/>
</dbReference>
<sequence>MNRSPGSARSTPQRPTQPLNGRPAGYQQLESYSSLKKFWNYLDAAERAGRRVTLVRGDTLAICRRRLSGYRIPNAGGLIDEARLLAQLEDSLTPHPALIALLSGDGGPLKTLLSEGYELNLEFVVGFTVARDLIVRPELRYRPSEFVPPTDPLPDDLILVPRRFGRDELRLLLERACGLA</sequence>
<feature type="region of interest" description="Disordered" evidence="1">
    <location>
        <begin position="1"/>
        <end position="24"/>
    </location>
</feature>
<evidence type="ECO:0000313" key="2">
    <source>
        <dbReference type="EMBL" id="GGQ98262.1"/>
    </source>
</evidence>
<reference evidence="2" key="2">
    <citation type="submission" date="2020-09" db="EMBL/GenBank/DDBJ databases">
        <authorList>
            <person name="Sun Q."/>
            <person name="Ohkuma M."/>
        </authorList>
    </citation>
    <scope>NUCLEOTIDE SEQUENCE</scope>
    <source>
        <strain evidence="2">JCM 31311</strain>
    </source>
</reference>
<dbReference type="RefSeq" id="WP_229775862.1">
    <property type="nucleotide sequence ID" value="NZ_BMQL01000003.1"/>
</dbReference>
<comment type="caution">
    <text evidence="2">The sequence shown here is derived from an EMBL/GenBank/DDBJ whole genome shotgun (WGS) entry which is preliminary data.</text>
</comment>
<reference evidence="2" key="1">
    <citation type="journal article" date="2014" name="Int. J. Syst. Evol. Microbiol.">
        <title>Complete genome sequence of Corynebacterium casei LMG S-19264T (=DSM 44701T), isolated from a smear-ripened cheese.</title>
        <authorList>
            <consortium name="US DOE Joint Genome Institute (JGI-PGF)"/>
            <person name="Walter F."/>
            <person name="Albersmeier A."/>
            <person name="Kalinowski J."/>
            <person name="Ruckert C."/>
        </authorList>
    </citation>
    <scope>NUCLEOTIDE SEQUENCE</scope>
    <source>
        <strain evidence="2">JCM 31311</strain>
    </source>
</reference>
<name>A0A918BZD6_9DEIO</name>
<evidence type="ECO:0000313" key="3">
    <source>
        <dbReference type="Proteomes" id="UP000603865"/>
    </source>
</evidence>
<organism evidence="2 3">
    <name type="scientific">Deinococcus ruber</name>
    <dbReference type="NCBI Taxonomy" id="1848197"/>
    <lineage>
        <taxon>Bacteria</taxon>
        <taxon>Thermotogati</taxon>
        <taxon>Deinococcota</taxon>
        <taxon>Deinococci</taxon>
        <taxon>Deinococcales</taxon>
        <taxon>Deinococcaceae</taxon>
        <taxon>Deinococcus</taxon>
    </lineage>
</organism>
<dbReference type="Proteomes" id="UP000603865">
    <property type="component" value="Unassembled WGS sequence"/>
</dbReference>
<gene>
    <name evidence="2" type="ORF">GCM10008957_08250</name>
</gene>
<proteinExistence type="predicted"/>